<dbReference type="Proteomes" id="UP001285441">
    <property type="component" value="Unassembled WGS sequence"/>
</dbReference>
<evidence type="ECO:0000313" key="1">
    <source>
        <dbReference type="EMBL" id="KAK3387501.1"/>
    </source>
</evidence>
<gene>
    <name evidence="1" type="ORF">B0H63DRAFT_158783</name>
</gene>
<organism evidence="1 2">
    <name type="scientific">Podospora didyma</name>
    <dbReference type="NCBI Taxonomy" id="330526"/>
    <lineage>
        <taxon>Eukaryota</taxon>
        <taxon>Fungi</taxon>
        <taxon>Dikarya</taxon>
        <taxon>Ascomycota</taxon>
        <taxon>Pezizomycotina</taxon>
        <taxon>Sordariomycetes</taxon>
        <taxon>Sordariomycetidae</taxon>
        <taxon>Sordariales</taxon>
        <taxon>Podosporaceae</taxon>
        <taxon>Podospora</taxon>
    </lineage>
</organism>
<comment type="caution">
    <text evidence="1">The sequence shown here is derived from an EMBL/GenBank/DDBJ whole genome shotgun (WGS) entry which is preliminary data.</text>
</comment>
<dbReference type="EMBL" id="JAULSW010000003">
    <property type="protein sequence ID" value="KAK3387501.1"/>
    <property type="molecule type" value="Genomic_DNA"/>
</dbReference>
<sequence>MTAREYILKPLHTHKFLSRTILPISQVFSYAEMTAYLNLTIIERLRGALDAGKANTAKIFPLADDFDKVYNLARTRTKVFESFPLHKDRLCVIRDSRFERERREEEANDAKVKNGSGKVEGNVYY</sequence>
<name>A0AAE0U1L5_9PEZI</name>
<accession>A0AAE0U1L5</accession>
<proteinExistence type="predicted"/>
<protein>
    <submittedName>
        <fullName evidence="1">Uncharacterized protein</fullName>
    </submittedName>
</protein>
<keyword evidence="2" id="KW-1185">Reference proteome</keyword>
<reference evidence="1" key="2">
    <citation type="submission" date="2023-06" db="EMBL/GenBank/DDBJ databases">
        <authorList>
            <consortium name="Lawrence Berkeley National Laboratory"/>
            <person name="Haridas S."/>
            <person name="Hensen N."/>
            <person name="Bonometti L."/>
            <person name="Westerberg I."/>
            <person name="Brannstrom I.O."/>
            <person name="Guillou S."/>
            <person name="Cros-Aarteil S."/>
            <person name="Calhoun S."/>
            <person name="Kuo A."/>
            <person name="Mondo S."/>
            <person name="Pangilinan J."/>
            <person name="Riley R."/>
            <person name="LaButti K."/>
            <person name="Andreopoulos B."/>
            <person name="Lipzen A."/>
            <person name="Chen C."/>
            <person name="Yanf M."/>
            <person name="Daum C."/>
            <person name="Ng V."/>
            <person name="Clum A."/>
            <person name="Steindorff A."/>
            <person name="Ohm R."/>
            <person name="Martin F."/>
            <person name="Silar P."/>
            <person name="Natvig D."/>
            <person name="Lalanne C."/>
            <person name="Gautier V."/>
            <person name="Ament-velasquez S.L."/>
            <person name="Kruys A."/>
            <person name="Hutchinson M.I."/>
            <person name="Powell A.J."/>
            <person name="Barry K."/>
            <person name="Miller A.N."/>
            <person name="Grigoriev I.V."/>
            <person name="Debuchy R."/>
            <person name="Gladieux P."/>
            <person name="Thoren M.H."/>
            <person name="Johannesson H."/>
        </authorList>
    </citation>
    <scope>NUCLEOTIDE SEQUENCE</scope>
    <source>
        <strain evidence="1">CBS 232.78</strain>
    </source>
</reference>
<reference evidence="1" key="1">
    <citation type="journal article" date="2023" name="Mol. Phylogenet. Evol.">
        <title>Genome-scale phylogeny and comparative genomics of the fungal order Sordariales.</title>
        <authorList>
            <person name="Hensen N."/>
            <person name="Bonometti L."/>
            <person name="Westerberg I."/>
            <person name="Brannstrom I.O."/>
            <person name="Guillou S."/>
            <person name="Cros-Aarteil S."/>
            <person name="Calhoun S."/>
            <person name="Haridas S."/>
            <person name="Kuo A."/>
            <person name="Mondo S."/>
            <person name="Pangilinan J."/>
            <person name="Riley R."/>
            <person name="LaButti K."/>
            <person name="Andreopoulos B."/>
            <person name="Lipzen A."/>
            <person name="Chen C."/>
            <person name="Yan M."/>
            <person name="Daum C."/>
            <person name="Ng V."/>
            <person name="Clum A."/>
            <person name="Steindorff A."/>
            <person name="Ohm R.A."/>
            <person name="Martin F."/>
            <person name="Silar P."/>
            <person name="Natvig D.O."/>
            <person name="Lalanne C."/>
            <person name="Gautier V."/>
            <person name="Ament-Velasquez S.L."/>
            <person name="Kruys A."/>
            <person name="Hutchinson M.I."/>
            <person name="Powell A.J."/>
            <person name="Barry K."/>
            <person name="Miller A.N."/>
            <person name="Grigoriev I.V."/>
            <person name="Debuchy R."/>
            <person name="Gladieux P."/>
            <person name="Hiltunen Thoren M."/>
            <person name="Johannesson H."/>
        </authorList>
    </citation>
    <scope>NUCLEOTIDE SEQUENCE</scope>
    <source>
        <strain evidence="1">CBS 232.78</strain>
    </source>
</reference>
<evidence type="ECO:0000313" key="2">
    <source>
        <dbReference type="Proteomes" id="UP001285441"/>
    </source>
</evidence>
<dbReference type="AlphaFoldDB" id="A0AAE0U1L5"/>